<evidence type="ECO:0008006" key="5">
    <source>
        <dbReference type="Google" id="ProtNLM"/>
    </source>
</evidence>
<gene>
    <name evidence="3" type="ORF">FRF71_15080</name>
</gene>
<evidence type="ECO:0000313" key="4">
    <source>
        <dbReference type="Proteomes" id="UP000321172"/>
    </source>
</evidence>
<evidence type="ECO:0000313" key="3">
    <source>
        <dbReference type="EMBL" id="QEA17350.1"/>
    </source>
</evidence>
<feature type="chain" id="PRO_5023075258" description="17 kDa surface antigen" evidence="2">
    <location>
        <begin position="28"/>
        <end position="199"/>
    </location>
</feature>
<proteinExistence type="predicted"/>
<evidence type="ECO:0000256" key="2">
    <source>
        <dbReference type="SAM" id="SignalP"/>
    </source>
</evidence>
<protein>
    <recommendedName>
        <fullName evidence="5">17 kDa surface antigen</fullName>
    </recommendedName>
</protein>
<reference evidence="3 4" key="1">
    <citation type="journal article" date="2013" name="J. Microbiol. Biotechnol.">
        <title>Novosphingobium ginsenosidimutans sp. nov., with the ability to convert ginsenoside.</title>
        <authorList>
            <person name="Kim J.K."/>
            <person name="He D."/>
            <person name="Liu Q.M."/>
            <person name="Park H.Y."/>
            <person name="Jung M.S."/>
            <person name="Yoon M.H."/>
            <person name="Kim S.C."/>
            <person name="Im W.T."/>
        </authorList>
    </citation>
    <scope>NUCLEOTIDE SEQUENCE [LARGE SCALE GENOMIC DNA]</scope>
    <source>
        <strain evidence="3 4">FW-6</strain>
    </source>
</reference>
<keyword evidence="1" id="KW-1133">Transmembrane helix</keyword>
<dbReference type="OrthoDB" id="7452714at2"/>
<organism evidence="3 4">
    <name type="scientific">Novosphingobium ginsenosidimutans</name>
    <dbReference type="NCBI Taxonomy" id="1176536"/>
    <lineage>
        <taxon>Bacteria</taxon>
        <taxon>Pseudomonadati</taxon>
        <taxon>Pseudomonadota</taxon>
        <taxon>Alphaproteobacteria</taxon>
        <taxon>Sphingomonadales</taxon>
        <taxon>Sphingomonadaceae</taxon>
        <taxon>Novosphingobium</taxon>
    </lineage>
</organism>
<feature type="transmembrane region" description="Helical" evidence="1">
    <location>
        <begin position="37"/>
        <end position="57"/>
    </location>
</feature>
<dbReference type="KEGG" id="ngf:FRF71_15080"/>
<feature type="signal peptide" evidence="2">
    <location>
        <begin position="1"/>
        <end position="27"/>
    </location>
</feature>
<keyword evidence="4" id="KW-1185">Reference proteome</keyword>
<name>A0A5B8S915_9SPHN</name>
<keyword evidence="1" id="KW-0472">Membrane</keyword>
<dbReference type="AlphaFoldDB" id="A0A5B8S915"/>
<keyword evidence="2" id="KW-0732">Signal</keyword>
<keyword evidence="1" id="KW-0812">Transmembrane</keyword>
<sequence>MKTMSKALVGTIAAGAMAFSSATPAFADNRDRDGISAGDVIAGALIIGGIAAVASAASNNNDRYDRDYRYDRAGYGGYGYNQGYGYRNDYAQRGSARRAVEQCVYAAERNAARYSYGRADVTDVRDIRETRYGYEVRGRIAVNSNGRDWRRGDGNYGRGWNGDYRGWNDNLRGYDSGSFKCRIERGRIVDLDYSGIRGL</sequence>
<dbReference type="RefSeq" id="WP_147091429.1">
    <property type="nucleotide sequence ID" value="NZ_BAABJD010000002.1"/>
</dbReference>
<dbReference type="Proteomes" id="UP000321172">
    <property type="component" value="Chromosome"/>
</dbReference>
<accession>A0A5B8S915</accession>
<dbReference type="EMBL" id="CP042345">
    <property type="protein sequence ID" value="QEA17350.1"/>
    <property type="molecule type" value="Genomic_DNA"/>
</dbReference>
<evidence type="ECO:0000256" key="1">
    <source>
        <dbReference type="SAM" id="Phobius"/>
    </source>
</evidence>